<name>A0A1F7WFN3_9BACT</name>
<dbReference type="InterPro" id="IPR038695">
    <property type="entry name" value="Saro_0823-like_sf"/>
</dbReference>
<accession>A0A1F7WFN3</accession>
<proteinExistence type="predicted"/>
<dbReference type="Gene3D" id="2.60.120.1140">
    <property type="entry name" value="Protein of unknown function DUF192"/>
    <property type="match status" value="1"/>
</dbReference>
<dbReference type="Proteomes" id="UP000176988">
    <property type="component" value="Unassembled WGS sequence"/>
</dbReference>
<organism evidence="2 3">
    <name type="scientific">Candidatus Uhrbacteria bacterium RIFOXYC2_FULL_47_19</name>
    <dbReference type="NCBI Taxonomy" id="1802424"/>
    <lineage>
        <taxon>Bacteria</taxon>
        <taxon>Candidatus Uhriibacteriota</taxon>
    </lineage>
</organism>
<comment type="caution">
    <text evidence="2">The sequence shown here is derived from an EMBL/GenBank/DDBJ whole genome shotgun (WGS) entry which is preliminary data.</text>
</comment>
<dbReference type="STRING" id="1802424.A2480_03165"/>
<dbReference type="AlphaFoldDB" id="A0A1F7WFN3"/>
<dbReference type="EMBL" id="MGFG01000020">
    <property type="protein sequence ID" value="OGM00998.1"/>
    <property type="molecule type" value="Genomic_DNA"/>
</dbReference>
<evidence type="ECO:0000313" key="2">
    <source>
        <dbReference type="EMBL" id="OGM00998.1"/>
    </source>
</evidence>
<keyword evidence="1" id="KW-0472">Membrane</keyword>
<keyword evidence="1" id="KW-0812">Transmembrane</keyword>
<protein>
    <recommendedName>
        <fullName evidence="4">DUF192 domain-containing protein</fullName>
    </recommendedName>
</protein>
<dbReference type="InterPro" id="IPR003795">
    <property type="entry name" value="DUF192"/>
</dbReference>
<keyword evidence="1" id="KW-1133">Transmembrane helix</keyword>
<evidence type="ECO:0000256" key="1">
    <source>
        <dbReference type="SAM" id="Phobius"/>
    </source>
</evidence>
<evidence type="ECO:0008006" key="4">
    <source>
        <dbReference type="Google" id="ProtNLM"/>
    </source>
</evidence>
<feature type="transmembrane region" description="Helical" evidence="1">
    <location>
        <begin position="22"/>
        <end position="41"/>
    </location>
</feature>
<gene>
    <name evidence="2" type="ORF">A2480_03165</name>
</gene>
<dbReference type="Pfam" id="PF02643">
    <property type="entry name" value="DUF192"/>
    <property type="match status" value="1"/>
</dbReference>
<dbReference type="PANTHER" id="PTHR37953">
    <property type="entry name" value="UPF0127 PROTEIN MJ1496"/>
    <property type="match status" value="1"/>
</dbReference>
<reference evidence="2 3" key="1">
    <citation type="journal article" date="2016" name="Nat. Commun.">
        <title>Thousands of microbial genomes shed light on interconnected biogeochemical processes in an aquifer system.</title>
        <authorList>
            <person name="Anantharaman K."/>
            <person name="Brown C.T."/>
            <person name="Hug L.A."/>
            <person name="Sharon I."/>
            <person name="Castelle C.J."/>
            <person name="Probst A.J."/>
            <person name="Thomas B.C."/>
            <person name="Singh A."/>
            <person name="Wilkins M.J."/>
            <person name="Karaoz U."/>
            <person name="Brodie E.L."/>
            <person name="Williams K.H."/>
            <person name="Hubbard S.S."/>
            <person name="Banfield J.F."/>
        </authorList>
    </citation>
    <scope>NUCLEOTIDE SEQUENCE [LARGE SCALE GENOMIC DNA]</scope>
</reference>
<sequence length="177" mass="19530">MTTEHPNDNHRPVLLSIGLVDWRSTLAMAALIILVVVTLLLRWQQHGFGRAKVTLNGTVILSVEVAASDSTRRRGLSGRTSLPEDMGVLFLFSEPKKHIFWMKDMKFPIEAIWIRDGQIVDLSYGLLPPSEGESPQVFTSTESAGAVLEVSAGFIEKHDIRLGQPVTADVDRLGGLR</sequence>
<evidence type="ECO:0000313" key="3">
    <source>
        <dbReference type="Proteomes" id="UP000176988"/>
    </source>
</evidence>
<dbReference type="PANTHER" id="PTHR37953:SF1">
    <property type="entry name" value="UPF0127 PROTEIN MJ1496"/>
    <property type="match status" value="1"/>
</dbReference>